<evidence type="ECO:0000313" key="1">
    <source>
        <dbReference type="EMBL" id="WUQ83568.1"/>
    </source>
</evidence>
<dbReference type="EMBL" id="CP108110">
    <property type="protein sequence ID" value="WUQ83568.1"/>
    <property type="molecule type" value="Genomic_DNA"/>
</dbReference>
<dbReference type="RefSeq" id="WP_328954586.1">
    <property type="nucleotide sequence ID" value="NZ_CP108110.1"/>
</dbReference>
<reference evidence="1" key="1">
    <citation type="submission" date="2022-10" db="EMBL/GenBank/DDBJ databases">
        <title>The complete genomes of actinobacterial strains from the NBC collection.</title>
        <authorList>
            <person name="Joergensen T.S."/>
            <person name="Alvarez Arevalo M."/>
            <person name="Sterndorff E.B."/>
            <person name="Faurdal D."/>
            <person name="Vuksanovic O."/>
            <person name="Mourched A.-S."/>
            <person name="Charusanti P."/>
            <person name="Shaw S."/>
            <person name="Blin K."/>
            <person name="Weber T."/>
        </authorList>
    </citation>
    <scope>NUCLEOTIDE SEQUENCE</scope>
    <source>
        <strain evidence="1">NBC_00222</strain>
    </source>
</reference>
<keyword evidence="2" id="KW-1185">Reference proteome</keyword>
<protein>
    <submittedName>
        <fullName evidence="1">Uncharacterized protein</fullName>
    </submittedName>
</protein>
<organism evidence="1 2">
    <name type="scientific">Kitasatospora purpeofusca</name>
    <dbReference type="NCBI Taxonomy" id="67352"/>
    <lineage>
        <taxon>Bacteria</taxon>
        <taxon>Bacillati</taxon>
        <taxon>Actinomycetota</taxon>
        <taxon>Actinomycetes</taxon>
        <taxon>Kitasatosporales</taxon>
        <taxon>Streptomycetaceae</taxon>
        <taxon>Kitasatospora</taxon>
    </lineage>
</organism>
<dbReference type="Proteomes" id="UP001432222">
    <property type="component" value="Chromosome"/>
</dbReference>
<sequence length="157" mass="17655">MGFIGHWHGYGPWIGSNAQYNTEYLRRPTPLDPGWIKTLRAPDPQAFSPFERRSVPPMQTGHHLLRKPPDLASRTWQDPSPAVDWLIRIYQQYPPIQRRDGGAVDCGPAAKASQARTDLGHGTDVVWCYYVPGDRMINFAVVACPSRHLPDIPCPQG</sequence>
<gene>
    <name evidence="1" type="ORF">OHA16_11700</name>
</gene>
<evidence type="ECO:0000313" key="2">
    <source>
        <dbReference type="Proteomes" id="UP001432222"/>
    </source>
</evidence>
<accession>A0ABZ1TX87</accession>
<name>A0ABZ1TX87_9ACTN</name>
<proteinExistence type="predicted"/>